<keyword evidence="5" id="KW-1185">Reference proteome</keyword>
<feature type="compositionally biased region" description="Basic and acidic residues" evidence="1">
    <location>
        <begin position="328"/>
        <end position="345"/>
    </location>
</feature>
<sequence length="851" mass="94754">MGCGSSKEAEESKPVELCRERVELIRAARDLRYALAAAHAAYFRALADVGDALHRLVWEDLAPASALPASPVIVLPSSESKGKPGSVRGSVVAAAASTSSSATPLSHSLSPEGSHLPLSSGSEEVSPRAGSGEASEAGRKDGSGNDGAEGGESSSPRQRFWPRSPDSSFMRSSTAIPTVVYQDPLTPPWSNSAYDGYGYEFGYPPYGVPIASLLQERDDRMDPSVPAVAPGTPPPPPPPATSSWDFFDPFNFYEGFFPDYSGGRYGVRFSVSSPDINEVRKQEGIPDLEEEAEAQPTEAKKQMKVVMDDLGRNNPVVGSSNTVSTPEIGRKDDNVGDIELADKESVSSSTNSKVRSSGEDEISTRKKKGVTFEDVSYDTEKSVPSGDKPLPAHIDEQPLSFKGSKDVMEVAREIKKHFRSAASCGEEVSRMLEVGKLPYQSRSRKMYRVISSRILDPKTLHLPLSSYPSFNWSRHSTESTTISRKASMTSDHSTTGSSNISSTLEKLYLWEKKLYKDVKDEEKLRVSYDKKYKRLKDLVDRGAENYKIDSTWASVRKLRTKISIIIKSVGAFSSRIHEIRGEELQSQLIELIQGFIRMWTSLLDCHQKQLQALVDCKRHSLVMKTASQWKSAVKVTKELELELLNWCNCFHDWISIQKSFIEALNGWQMKWLPQEQDLTPDGPAPFSPTRIGAPSVFVISNDWYHAIKCVSGEKVIETMRGFTEIVHTVWEIQDEEQHQRLEEEHLSQIYDRKLKSWQAMQIDHLEIVSDINDGLKHHDDSLMALDLMKQRLDEKRSIHKETLERLQTTASNILPTGLVPTFEELGTFLSEIFLKPVVANARKPIVDSPLA</sequence>
<feature type="compositionally biased region" description="Polar residues" evidence="1">
    <location>
        <begin position="316"/>
        <end position="325"/>
    </location>
</feature>
<comment type="caution">
    <text evidence="4">The sequence shown here is derived from an EMBL/GenBank/DDBJ whole genome shotgun (WGS) entry which is preliminary data.</text>
</comment>
<gene>
    <name evidence="4" type="ORF">C4D60_Mb10t18820</name>
</gene>
<evidence type="ECO:0000256" key="1">
    <source>
        <dbReference type="SAM" id="MobiDB-lite"/>
    </source>
</evidence>
<feature type="region of interest" description="Disordered" evidence="1">
    <location>
        <begin position="310"/>
        <end position="365"/>
    </location>
</feature>
<accession>A0A4S8IY42</accession>
<feature type="domain" description="DUF632" evidence="2">
    <location>
        <begin position="408"/>
        <end position="727"/>
    </location>
</feature>
<feature type="region of interest" description="Disordered" evidence="1">
    <location>
        <begin position="100"/>
        <end position="169"/>
    </location>
</feature>
<dbReference type="PANTHER" id="PTHR21450">
    <property type="entry name" value="PROTEIN ALTERED PHOSPHATE STARVATION RESPONSE 1"/>
    <property type="match status" value="1"/>
</dbReference>
<evidence type="ECO:0008006" key="6">
    <source>
        <dbReference type="Google" id="ProtNLM"/>
    </source>
</evidence>
<dbReference type="Pfam" id="PF04782">
    <property type="entry name" value="DUF632"/>
    <property type="match status" value="1"/>
</dbReference>
<dbReference type="EMBL" id="PYDT01000008">
    <property type="protein sequence ID" value="THU53857.1"/>
    <property type="molecule type" value="Genomic_DNA"/>
</dbReference>
<evidence type="ECO:0000259" key="3">
    <source>
        <dbReference type="Pfam" id="PF04783"/>
    </source>
</evidence>
<feature type="region of interest" description="Disordered" evidence="1">
    <location>
        <begin position="221"/>
        <end position="243"/>
    </location>
</feature>
<evidence type="ECO:0000259" key="2">
    <source>
        <dbReference type="Pfam" id="PF04782"/>
    </source>
</evidence>
<dbReference type="PANTHER" id="PTHR21450:SF57">
    <property type="entry name" value="BZIP TRANSCRIPTION FACTOR-LIKE"/>
    <property type="match status" value="1"/>
</dbReference>
<reference evidence="4 5" key="1">
    <citation type="journal article" date="2019" name="Nat. Plants">
        <title>Genome sequencing of Musa balbisiana reveals subgenome evolution and function divergence in polyploid bananas.</title>
        <authorList>
            <person name="Yao X."/>
        </authorList>
    </citation>
    <scope>NUCLEOTIDE SEQUENCE [LARGE SCALE GENOMIC DNA]</scope>
    <source>
        <strain evidence="5">cv. DH-PKW</strain>
        <tissue evidence="4">Leaves</tissue>
    </source>
</reference>
<dbReference type="Proteomes" id="UP000317650">
    <property type="component" value="Chromosome 10"/>
</dbReference>
<feature type="region of interest" description="Disordered" evidence="1">
    <location>
        <begin position="377"/>
        <end position="397"/>
    </location>
</feature>
<proteinExistence type="predicted"/>
<feature type="region of interest" description="Disordered" evidence="1">
    <location>
        <begin position="280"/>
        <end position="299"/>
    </location>
</feature>
<feature type="compositionally biased region" description="Low complexity" evidence="1">
    <location>
        <begin position="346"/>
        <end position="355"/>
    </location>
</feature>
<name>A0A4S8IY42_MUSBA</name>
<evidence type="ECO:0000313" key="4">
    <source>
        <dbReference type="EMBL" id="THU53857.1"/>
    </source>
</evidence>
<feature type="compositionally biased region" description="Low complexity" evidence="1">
    <location>
        <begin position="100"/>
        <end position="111"/>
    </location>
</feature>
<dbReference type="AlphaFoldDB" id="A0A4S8IY42"/>
<feature type="compositionally biased region" description="Pro residues" evidence="1">
    <location>
        <begin position="231"/>
        <end position="240"/>
    </location>
</feature>
<protein>
    <recommendedName>
        <fullName evidence="6">DUF632 domain-containing protein</fullName>
    </recommendedName>
</protein>
<dbReference type="Pfam" id="PF04783">
    <property type="entry name" value="DUF630"/>
    <property type="match status" value="1"/>
</dbReference>
<dbReference type="InterPro" id="IPR006868">
    <property type="entry name" value="DUF630"/>
</dbReference>
<feature type="domain" description="DUF630" evidence="3">
    <location>
        <begin position="1"/>
        <end position="57"/>
    </location>
</feature>
<dbReference type="InterPro" id="IPR006867">
    <property type="entry name" value="DUF632"/>
</dbReference>
<evidence type="ECO:0000313" key="5">
    <source>
        <dbReference type="Proteomes" id="UP000317650"/>
    </source>
</evidence>
<organism evidence="4 5">
    <name type="scientific">Musa balbisiana</name>
    <name type="common">Banana</name>
    <dbReference type="NCBI Taxonomy" id="52838"/>
    <lineage>
        <taxon>Eukaryota</taxon>
        <taxon>Viridiplantae</taxon>
        <taxon>Streptophyta</taxon>
        <taxon>Embryophyta</taxon>
        <taxon>Tracheophyta</taxon>
        <taxon>Spermatophyta</taxon>
        <taxon>Magnoliopsida</taxon>
        <taxon>Liliopsida</taxon>
        <taxon>Zingiberales</taxon>
        <taxon>Musaceae</taxon>
        <taxon>Musa</taxon>
    </lineage>
</organism>